<evidence type="ECO:0000256" key="7">
    <source>
        <dbReference type="ARBA" id="ARBA00022857"/>
    </source>
</evidence>
<dbReference type="EC" id="1.1.1.42" evidence="11"/>
<comment type="cofactor">
    <cofactor evidence="11">
        <name>Mg(2+)</name>
        <dbReference type="ChEBI" id="CHEBI:18420"/>
    </cofactor>
    <cofactor evidence="11">
        <name>Mn(2+)</name>
        <dbReference type="ChEBI" id="CHEBI:29035"/>
    </cofactor>
</comment>
<keyword evidence="5 11" id="KW-0479">Metal-binding</keyword>
<keyword evidence="9 11" id="KW-0464">Manganese</keyword>
<dbReference type="InterPro" id="IPR004439">
    <property type="entry name" value="Isocitrate_DH_NADP_dimer_prok"/>
</dbReference>
<dbReference type="Gene3D" id="3.40.718.10">
    <property type="entry name" value="Isopropylmalate Dehydrogenase"/>
    <property type="match status" value="1"/>
</dbReference>
<comment type="subunit">
    <text evidence="2">Homodimer.</text>
</comment>
<gene>
    <name evidence="13" type="primary">icd</name>
    <name evidence="13" type="ORF">WG219_09155</name>
</gene>
<evidence type="ECO:0000256" key="10">
    <source>
        <dbReference type="ARBA" id="ARBA00023554"/>
    </source>
</evidence>
<dbReference type="SMART" id="SM01329">
    <property type="entry name" value="Iso_dh"/>
    <property type="match status" value="1"/>
</dbReference>
<dbReference type="SUPFAM" id="SSF53659">
    <property type="entry name" value="Isocitrate/Isopropylmalate dehydrogenase-like"/>
    <property type="match status" value="1"/>
</dbReference>
<comment type="catalytic activity">
    <reaction evidence="10">
        <text>D-threo-isocitrate + NADP(+) = 2-oxoglutarate + CO2 + NADPH</text>
        <dbReference type="Rhea" id="RHEA:19629"/>
        <dbReference type="ChEBI" id="CHEBI:15562"/>
        <dbReference type="ChEBI" id="CHEBI:16526"/>
        <dbReference type="ChEBI" id="CHEBI:16810"/>
        <dbReference type="ChEBI" id="CHEBI:57783"/>
        <dbReference type="ChEBI" id="CHEBI:58349"/>
        <dbReference type="EC" id="1.1.1.42"/>
    </reaction>
</comment>
<keyword evidence="6" id="KW-0460">Magnesium</keyword>
<name>A0ABZ2RTK5_ECTME</name>
<organism evidence="13 14">
    <name type="scientific">Ectopseudomonas mendocina</name>
    <name type="common">Pseudomonas mendocina</name>
    <dbReference type="NCBI Taxonomy" id="300"/>
    <lineage>
        <taxon>Bacteria</taxon>
        <taxon>Pseudomonadati</taxon>
        <taxon>Pseudomonadota</taxon>
        <taxon>Gammaproteobacteria</taxon>
        <taxon>Pseudomonadales</taxon>
        <taxon>Pseudomonadaceae</taxon>
        <taxon>Ectopseudomonas</taxon>
    </lineage>
</organism>
<keyword evidence="4 11" id="KW-0816">Tricarboxylic acid cycle</keyword>
<protein>
    <recommendedName>
        <fullName evidence="11">Isocitrate dehydrogenase [NADP]</fullName>
        <ecNumber evidence="11">1.1.1.42</ecNumber>
    </recommendedName>
</protein>
<dbReference type="NCBIfam" id="TIGR00183">
    <property type="entry name" value="prok_nadp_idh"/>
    <property type="match status" value="1"/>
</dbReference>
<evidence type="ECO:0000256" key="8">
    <source>
        <dbReference type="ARBA" id="ARBA00023002"/>
    </source>
</evidence>
<evidence type="ECO:0000256" key="2">
    <source>
        <dbReference type="ARBA" id="ARBA00011738"/>
    </source>
</evidence>
<evidence type="ECO:0000256" key="5">
    <source>
        <dbReference type="ARBA" id="ARBA00022723"/>
    </source>
</evidence>
<dbReference type="PANTHER" id="PTHR43504">
    <property type="entry name" value="ISOCITRATE DEHYDROGENASE [NADP]"/>
    <property type="match status" value="1"/>
</dbReference>
<evidence type="ECO:0000256" key="3">
    <source>
        <dbReference type="ARBA" id="ARBA00022435"/>
    </source>
</evidence>
<evidence type="ECO:0000256" key="11">
    <source>
        <dbReference type="RuleBase" id="RU004446"/>
    </source>
</evidence>
<evidence type="ECO:0000259" key="12">
    <source>
        <dbReference type="SMART" id="SM01329"/>
    </source>
</evidence>
<keyword evidence="14" id="KW-1185">Reference proteome</keyword>
<evidence type="ECO:0000256" key="9">
    <source>
        <dbReference type="ARBA" id="ARBA00023211"/>
    </source>
</evidence>
<proteinExistence type="inferred from homology"/>
<feature type="domain" description="Isopropylmalate dehydrogenase-like" evidence="12">
    <location>
        <begin position="30"/>
        <end position="414"/>
    </location>
</feature>
<evidence type="ECO:0000256" key="4">
    <source>
        <dbReference type="ARBA" id="ARBA00022532"/>
    </source>
</evidence>
<reference evidence="13 14" key="1">
    <citation type="submission" date="2024-03" db="EMBL/GenBank/DDBJ databases">
        <title>Complete genome of BD2.</title>
        <authorList>
            <person name="Cao G."/>
        </authorList>
    </citation>
    <scope>NUCLEOTIDE SEQUENCE [LARGE SCALE GENOMIC DNA]</scope>
    <source>
        <strain evidence="13 14">BD2</strain>
    </source>
</reference>
<dbReference type="InterPro" id="IPR019818">
    <property type="entry name" value="IsoCit/isopropylmalate_DH_CS"/>
</dbReference>
<comment type="similarity">
    <text evidence="1">Belongs to the isocitrate and isopropylmalate dehydrogenases family.</text>
</comment>
<keyword evidence="3 11" id="KW-0329">Glyoxylate bypass</keyword>
<dbReference type="InterPro" id="IPR024084">
    <property type="entry name" value="IsoPropMal-DH-like_dom"/>
</dbReference>
<sequence length="418" mass="45288">MGYQKIQVPATGDKITVNKDSSLNVPNNPIIPYIEGDGIGVDISPVMIDVVDAAVKKAYGGQRKISWMEVYAGEKATQVYDVDTWLPQETLDAVKDYVVSIKGPLTTPVGGGIRSLNVALRQQLDLYVCLRPVRWFEGVPSPVKKPGDVDMTIFRENSEDIYAGIEWKAGSSEANKVIKFLKEEMGVTKIRFDEDCGIGVKPVSKAGTKRLARKALQYAVDNDRSSLTIVHKGNIMKFTEGAFKEWAYEVAAEEFGATLLDGGPWMQFKNPKTGKNIVVKDAIADAMLQQILLRPAEYDVIATLNLNGDYLSDALAAEVGGIGIAPGANLSDSVAMFEATHGTAPKYAGKDQVNPGSLILSAEMMLRHMGWTEAADLIIKGMNGAIAAKTVTYDFERLMDGATLVSSSGFGKAVIEHM</sequence>
<keyword evidence="8" id="KW-0560">Oxidoreductase</keyword>
<dbReference type="Proteomes" id="UP001476583">
    <property type="component" value="Chromosome"/>
</dbReference>
<keyword evidence="7 11" id="KW-0521">NADP</keyword>
<accession>A0ABZ2RTK5</accession>
<dbReference type="PANTHER" id="PTHR43504:SF1">
    <property type="entry name" value="ISOCITRATE DEHYDROGENASE [NADP]"/>
    <property type="match status" value="1"/>
</dbReference>
<evidence type="ECO:0000256" key="1">
    <source>
        <dbReference type="ARBA" id="ARBA00007769"/>
    </source>
</evidence>
<dbReference type="NCBIfam" id="NF005425">
    <property type="entry name" value="PRK07006.1"/>
    <property type="match status" value="1"/>
</dbReference>
<evidence type="ECO:0000256" key="6">
    <source>
        <dbReference type="ARBA" id="ARBA00022842"/>
    </source>
</evidence>
<dbReference type="Pfam" id="PF00180">
    <property type="entry name" value="Iso_dh"/>
    <property type="match status" value="1"/>
</dbReference>
<evidence type="ECO:0000313" key="13">
    <source>
        <dbReference type="EMBL" id="WXL27604.1"/>
    </source>
</evidence>
<dbReference type="PROSITE" id="PS00470">
    <property type="entry name" value="IDH_IMDH"/>
    <property type="match status" value="1"/>
</dbReference>
<dbReference type="EMBL" id="CP148074">
    <property type="protein sequence ID" value="WXL27604.1"/>
    <property type="molecule type" value="Genomic_DNA"/>
</dbReference>
<evidence type="ECO:0000313" key="14">
    <source>
        <dbReference type="Proteomes" id="UP001476583"/>
    </source>
</evidence>